<evidence type="ECO:0000313" key="3">
    <source>
        <dbReference type="Proteomes" id="UP001321453"/>
    </source>
</evidence>
<name>A0ABT7S4N8_9CELL</name>
<dbReference type="PANTHER" id="PTHR10788">
    <property type="entry name" value="TREHALOSE-6-PHOSPHATE SYNTHASE"/>
    <property type="match status" value="1"/>
</dbReference>
<dbReference type="EC" id="2.4.1.15" evidence="2"/>
<protein>
    <submittedName>
        <fullName evidence="2">Trehalose-6-phosphate synthase</fullName>
        <ecNumber evidence="2">2.4.1.15</ecNumber>
    </submittedName>
</protein>
<dbReference type="InterPro" id="IPR001830">
    <property type="entry name" value="Glyco_trans_20"/>
</dbReference>
<dbReference type="SUPFAM" id="SSF53756">
    <property type="entry name" value="UDP-Glycosyltransferase/glycogen phosphorylase"/>
    <property type="match status" value="1"/>
</dbReference>
<keyword evidence="3" id="KW-1185">Reference proteome</keyword>
<dbReference type="CDD" id="cd03788">
    <property type="entry name" value="GT20_TPS"/>
    <property type="match status" value="1"/>
</dbReference>
<dbReference type="RefSeq" id="WP_289445481.1">
    <property type="nucleotide sequence ID" value="NZ_JAUCGR010000001.1"/>
</dbReference>
<evidence type="ECO:0000313" key="2">
    <source>
        <dbReference type="EMBL" id="MDM7830484.1"/>
    </source>
</evidence>
<proteinExistence type="inferred from homology"/>
<dbReference type="PANTHER" id="PTHR10788:SF106">
    <property type="entry name" value="BCDNA.GH08860"/>
    <property type="match status" value="1"/>
</dbReference>
<keyword evidence="2" id="KW-0808">Transferase</keyword>
<gene>
    <name evidence="2" type="ORF">QRT05_04000</name>
</gene>
<dbReference type="GO" id="GO:0003825">
    <property type="term" value="F:alpha,alpha-trehalose-phosphate synthase (UDP-forming) activity"/>
    <property type="evidence" value="ECO:0007669"/>
    <property type="project" value="UniProtKB-EC"/>
</dbReference>
<comment type="caution">
    <text evidence="2">The sequence shown here is derived from an EMBL/GenBank/DDBJ whole genome shotgun (WGS) entry which is preliminary data.</text>
</comment>
<keyword evidence="2" id="KW-0328">Glycosyltransferase</keyword>
<dbReference type="EMBL" id="JAUCGR010000001">
    <property type="protein sequence ID" value="MDM7830484.1"/>
    <property type="molecule type" value="Genomic_DNA"/>
</dbReference>
<accession>A0ABT7S4N8</accession>
<dbReference type="Proteomes" id="UP001321453">
    <property type="component" value="Unassembled WGS sequence"/>
</dbReference>
<evidence type="ECO:0000256" key="1">
    <source>
        <dbReference type="ARBA" id="ARBA00008799"/>
    </source>
</evidence>
<dbReference type="Pfam" id="PF00982">
    <property type="entry name" value="Glyco_transf_20"/>
    <property type="match status" value="1"/>
</dbReference>
<organism evidence="2 3">
    <name type="scientific">Cellulomonas edaphi</name>
    <dbReference type="NCBI Taxonomy" id="3053468"/>
    <lineage>
        <taxon>Bacteria</taxon>
        <taxon>Bacillati</taxon>
        <taxon>Actinomycetota</taxon>
        <taxon>Actinomycetes</taxon>
        <taxon>Micrococcales</taxon>
        <taxon>Cellulomonadaceae</taxon>
        <taxon>Cellulomonas</taxon>
    </lineage>
</organism>
<reference evidence="2 3" key="1">
    <citation type="submission" date="2023-06" db="EMBL/GenBank/DDBJ databases">
        <title>Cellulomonas sp. MW9 Whole genome sequence.</title>
        <authorList>
            <person name="Park S."/>
        </authorList>
    </citation>
    <scope>NUCLEOTIDE SEQUENCE [LARGE SCALE GENOMIC DNA]</scope>
    <source>
        <strain evidence="2 3">MW9</strain>
    </source>
</reference>
<sequence length="482" mass="53376">MPFAAPARGYDLVVVANRLPVDVSVEDDGTTSWVRSPGGLVTALNPVMAQADGAWVGWGGAPDLELEPFAVDGTELIPVTLSAEDIAKFYEGFSNDTLWPLYHDVIASPTFHRAWWEAYQRVNRRFAEAAAAQAAQGATVWVHDYQLQLVPKLLRELRPDLRIGYFHHIPWPPLELFSQLPWRKQVVEGLLGADLIGFQRGGDAANFVRVVRRLTGLTTRGQVITLTKHGKVERHVRAAAFPISIDSGAFDELARTPEVQARAKQIRAELGDPEVLLLGVDRLDYTKGIRHRIKAYGELLHDGRLSTVSTTLVQVASPSRENVDAYVQLRDEVEQLVGRINGDYGQVGHAPVQYLHQSFPMEEMAALYLAADVMLVTALRDGMNLVAKEYVAARSDDRGALVLSEFTGAADELTGAILVNPHDIDGMKDAITYAVHIDPRESRKRMRRLRRRVLGHDVNAWSQEFLAVLTAVPSREGRGGHV</sequence>
<dbReference type="Gene3D" id="3.40.50.2000">
    <property type="entry name" value="Glycogen Phosphorylase B"/>
    <property type="match status" value="2"/>
</dbReference>
<comment type="similarity">
    <text evidence="1">Belongs to the glycosyltransferase 20 family.</text>
</comment>